<comment type="caution">
    <text evidence="3">The sequence shown here is derived from an EMBL/GenBank/DDBJ whole genome shotgun (WGS) entry which is preliminary data.</text>
</comment>
<feature type="compositionally biased region" description="Low complexity" evidence="1">
    <location>
        <begin position="34"/>
        <end position="61"/>
    </location>
</feature>
<organism evidence="3 4">
    <name type="scientific">Enterococcus plantarum</name>
    <dbReference type="NCBI Taxonomy" id="1077675"/>
    <lineage>
        <taxon>Bacteria</taxon>
        <taxon>Bacillati</taxon>
        <taxon>Bacillota</taxon>
        <taxon>Bacilli</taxon>
        <taxon>Lactobacillales</taxon>
        <taxon>Enterococcaceae</taxon>
        <taxon>Enterococcus</taxon>
    </lineage>
</organism>
<gene>
    <name evidence="3" type="ORF">CI088_06020</name>
</gene>
<sequence>MKKQIIIGLGLFVLLAGCANGKMKEVASSSTEGNNQSNSSITQTTSPHTSNSTLSTTRNSSEAWSSKETSTSGGDKEYSYEVSLDRIKAVDVFTRNGMNIPQMIELSFKEAPQGIAAFIIKGSERDSVTSYELSYQLIATKTIRVFSAKTNEIRTVHVNTELVMGELLSGDQGRDMSGNLYVFVNKSGRLSLATPNYAGNVEEKDADVMLEYLPR</sequence>
<evidence type="ECO:0008006" key="5">
    <source>
        <dbReference type="Google" id="ProtNLM"/>
    </source>
</evidence>
<dbReference type="Proteomes" id="UP000249828">
    <property type="component" value="Unassembled WGS sequence"/>
</dbReference>
<feature type="compositionally biased region" description="Polar residues" evidence="1">
    <location>
        <begin position="62"/>
        <end position="73"/>
    </location>
</feature>
<feature type="region of interest" description="Disordered" evidence="1">
    <location>
        <begin position="27"/>
        <end position="76"/>
    </location>
</feature>
<keyword evidence="2" id="KW-0732">Signal</keyword>
<dbReference type="AlphaFoldDB" id="A0A2W4BPU8"/>
<evidence type="ECO:0000313" key="4">
    <source>
        <dbReference type="Proteomes" id="UP000249828"/>
    </source>
</evidence>
<protein>
    <recommendedName>
        <fullName evidence="5">Lipoprotein</fullName>
    </recommendedName>
</protein>
<dbReference type="PROSITE" id="PS51257">
    <property type="entry name" value="PROKAR_LIPOPROTEIN"/>
    <property type="match status" value="1"/>
</dbReference>
<dbReference type="EMBL" id="PIEU01000049">
    <property type="protein sequence ID" value="PZL74979.1"/>
    <property type="molecule type" value="Genomic_DNA"/>
</dbReference>
<reference evidence="3 4" key="1">
    <citation type="submission" date="2017-11" db="EMBL/GenBank/DDBJ databases">
        <title>Draft genome sequence of Enterococcus plantarum TRW2 strain isolated from lettuce.</title>
        <authorList>
            <person name="Kim E.B."/>
            <person name="Marco M.L."/>
            <person name="Williams T.R."/>
            <person name="You I.H."/>
        </authorList>
    </citation>
    <scope>NUCLEOTIDE SEQUENCE [LARGE SCALE GENOMIC DNA]</scope>
    <source>
        <strain evidence="3 4">TRW2</strain>
    </source>
</reference>
<proteinExistence type="predicted"/>
<evidence type="ECO:0000256" key="1">
    <source>
        <dbReference type="SAM" id="MobiDB-lite"/>
    </source>
</evidence>
<evidence type="ECO:0000313" key="3">
    <source>
        <dbReference type="EMBL" id="PZL74979.1"/>
    </source>
</evidence>
<dbReference type="STRING" id="1077675.BCR22_05850"/>
<keyword evidence="4" id="KW-1185">Reference proteome</keyword>
<accession>A0A2W4BPU8</accession>
<evidence type="ECO:0000256" key="2">
    <source>
        <dbReference type="SAM" id="SignalP"/>
    </source>
</evidence>
<dbReference type="RefSeq" id="WP_111247528.1">
    <property type="nucleotide sequence ID" value="NZ_PIEU01000049.1"/>
</dbReference>
<feature type="chain" id="PRO_5039076510" description="Lipoprotein" evidence="2">
    <location>
        <begin position="22"/>
        <end position="215"/>
    </location>
</feature>
<feature type="signal peptide" evidence="2">
    <location>
        <begin position="1"/>
        <end position="21"/>
    </location>
</feature>
<name>A0A2W4BPU8_9ENTE</name>